<keyword evidence="2" id="KW-1185">Reference proteome</keyword>
<dbReference type="AlphaFoldDB" id="A0AAW2ZP51"/>
<keyword evidence="1" id="KW-0547">Nucleotide-binding</keyword>
<organism evidence="1 2">
    <name type="scientific">Acrasis kona</name>
    <dbReference type="NCBI Taxonomy" id="1008807"/>
    <lineage>
        <taxon>Eukaryota</taxon>
        <taxon>Discoba</taxon>
        <taxon>Heterolobosea</taxon>
        <taxon>Tetramitia</taxon>
        <taxon>Eutetramitia</taxon>
        <taxon>Acrasidae</taxon>
        <taxon>Acrasis</taxon>
    </lineage>
</organism>
<dbReference type="EMBL" id="JAOPGA020001688">
    <property type="protein sequence ID" value="KAL0490461.1"/>
    <property type="molecule type" value="Genomic_DNA"/>
</dbReference>
<keyword evidence="1" id="KW-0067">ATP-binding</keyword>
<evidence type="ECO:0000313" key="2">
    <source>
        <dbReference type="Proteomes" id="UP001431209"/>
    </source>
</evidence>
<comment type="caution">
    <text evidence="1">The sequence shown here is derived from an EMBL/GenBank/DDBJ whole genome shotgun (WGS) entry which is preliminary data.</text>
</comment>
<sequence length="94" mass="11355">MPTMQPERVIAMLDEIISYNYREIDLYRRNMDIYEHIKYSQENRNLETLFNPKKERKQKHKSVSEKMNITKSPLLSKTICRLRSFTFSPKLGDQ</sequence>
<dbReference type="Proteomes" id="UP001431209">
    <property type="component" value="Unassembled WGS sequence"/>
</dbReference>
<name>A0AAW2ZP51_9EUKA</name>
<keyword evidence="1" id="KW-0347">Helicase</keyword>
<dbReference type="GO" id="GO:0004386">
    <property type="term" value="F:helicase activity"/>
    <property type="evidence" value="ECO:0007669"/>
    <property type="project" value="UniProtKB-KW"/>
</dbReference>
<proteinExistence type="predicted"/>
<reference evidence="1 2" key="1">
    <citation type="submission" date="2024-03" db="EMBL/GenBank/DDBJ databases">
        <title>The Acrasis kona genome and developmental transcriptomes reveal deep origins of eukaryotic multicellular pathways.</title>
        <authorList>
            <person name="Sheikh S."/>
            <person name="Fu C.-J."/>
            <person name="Brown M.W."/>
            <person name="Baldauf S.L."/>
        </authorList>
    </citation>
    <scope>NUCLEOTIDE SEQUENCE [LARGE SCALE GENOMIC DNA]</scope>
    <source>
        <strain evidence="1 2">ATCC MYA-3509</strain>
    </source>
</reference>
<accession>A0AAW2ZP51</accession>
<gene>
    <name evidence="1" type="ORF">AKO1_009505</name>
</gene>
<protein>
    <submittedName>
        <fullName evidence="1">ATP-dependent helicase</fullName>
    </submittedName>
</protein>
<evidence type="ECO:0000313" key="1">
    <source>
        <dbReference type="EMBL" id="KAL0490461.1"/>
    </source>
</evidence>
<keyword evidence="1" id="KW-0378">Hydrolase</keyword>